<evidence type="ECO:0000313" key="2">
    <source>
        <dbReference type="EMBL" id="KAK6186480.1"/>
    </source>
</evidence>
<name>A0AAN8QAG3_PATCE</name>
<dbReference type="Proteomes" id="UP001347796">
    <property type="component" value="Unassembled WGS sequence"/>
</dbReference>
<dbReference type="SUPFAM" id="SSF56219">
    <property type="entry name" value="DNase I-like"/>
    <property type="match status" value="1"/>
</dbReference>
<dbReference type="InterPro" id="IPR038772">
    <property type="entry name" value="Sph/SMPD2-like"/>
</dbReference>
<organism evidence="2 3">
    <name type="scientific">Patella caerulea</name>
    <name type="common">Rayed Mediterranean limpet</name>
    <dbReference type="NCBI Taxonomy" id="87958"/>
    <lineage>
        <taxon>Eukaryota</taxon>
        <taxon>Metazoa</taxon>
        <taxon>Spiralia</taxon>
        <taxon>Lophotrochozoa</taxon>
        <taxon>Mollusca</taxon>
        <taxon>Gastropoda</taxon>
        <taxon>Patellogastropoda</taxon>
        <taxon>Patelloidea</taxon>
        <taxon>Patellidae</taxon>
        <taxon>Patella</taxon>
    </lineage>
</organism>
<keyword evidence="3" id="KW-1185">Reference proteome</keyword>
<reference evidence="2 3" key="1">
    <citation type="submission" date="2024-01" db="EMBL/GenBank/DDBJ databases">
        <title>The genome of the rayed Mediterranean limpet Patella caerulea (Linnaeus, 1758).</title>
        <authorList>
            <person name="Anh-Thu Weber A."/>
            <person name="Halstead-Nussloch G."/>
        </authorList>
    </citation>
    <scope>NUCLEOTIDE SEQUENCE [LARGE SCALE GENOMIC DNA]</scope>
    <source>
        <strain evidence="2">AATW-2023a</strain>
        <tissue evidence="2">Whole specimen</tissue>
    </source>
</reference>
<sequence length="334" mass="38909">MFYGQRNDVNDNEEIQLSLRHYINNNPPAVMTGITVHFPNLEFLCIQEVWQSNYSDLLVEELHKIYPYVIRDVGKYGHGSNYFLLNSGLMFASKYEILDVDFKYFGTSCNQCVYAGKGLLMIKVLLWYEDIRTEKAVVGYLYSTQLQAYQGKVEVNDKQLDDIVKWTKEFRETTKRENDVIAFDILSGDFNFDNISPGDKNVREHELFDVYRDEGRQSPGTDHHWTVGTEMRQHYLYEDEVSTPEGLKKCLESPLLRQQFIVDADIEEASLDTIVYALPKTEISPCGGKRRIDLILYHVDYPVIPTRYNFVTRLTRLTDHIPVTMNFKLPTSFD</sequence>
<protein>
    <recommendedName>
        <fullName evidence="1">sphingomyelin phosphodiesterase</fullName>
        <ecNumber evidence="1">3.1.4.12</ecNumber>
    </recommendedName>
</protein>
<dbReference type="Gene3D" id="3.60.10.10">
    <property type="entry name" value="Endonuclease/exonuclease/phosphatase"/>
    <property type="match status" value="1"/>
</dbReference>
<dbReference type="EC" id="3.1.4.12" evidence="1"/>
<dbReference type="PANTHER" id="PTHR16320:SF1">
    <property type="entry name" value="SPHINGOMYELINASE DDB_G0288017"/>
    <property type="match status" value="1"/>
</dbReference>
<dbReference type="InterPro" id="IPR036691">
    <property type="entry name" value="Endo/exonu/phosph_ase_sf"/>
</dbReference>
<dbReference type="GO" id="GO:0005737">
    <property type="term" value="C:cytoplasm"/>
    <property type="evidence" value="ECO:0007669"/>
    <property type="project" value="TreeGrafter"/>
</dbReference>
<dbReference type="PANTHER" id="PTHR16320">
    <property type="entry name" value="SPHINGOMYELINASE FAMILY MEMBER"/>
    <property type="match status" value="1"/>
</dbReference>
<evidence type="ECO:0000256" key="1">
    <source>
        <dbReference type="ARBA" id="ARBA00012369"/>
    </source>
</evidence>
<comment type="caution">
    <text evidence="2">The sequence shown here is derived from an EMBL/GenBank/DDBJ whole genome shotgun (WGS) entry which is preliminary data.</text>
</comment>
<evidence type="ECO:0000313" key="3">
    <source>
        <dbReference type="Proteomes" id="UP001347796"/>
    </source>
</evidence>
<accession>A0AAN8QAG3</accession>
<proteinExistence type="predicted"/>
<dbReference type="GO" id="GO:0004767">
    <property type="term" value="F:sphingomyelin phosphodiesterase activity"/>
    <property type="evidence" value="ECO:0007669"/>
    <property type="project" value="UniProtKB-EC"/>
</dbReference>
<dbReference type="AlphaFoldDB" id="A0AAN8QAG3"/>
<dbReference type="EMBL" id="JAZGQO010000006">
    <property type="protein sequence ID" value="KAK6186480.1"/>
    <property type="molecule type" value="Genomic_DNA"/>
</dbReference>
<gene>
    <name evidence="2" type="ORF">SNE40_008511</name>
</gene>